<dbReference type="PANTHER" id="PTHR43431:SF7">
    <property type="entry name" value="OXIDOREDUCTASE, SHORT CHAIN DEHYDROGENASE_REDUCTASE FAMILY (AFU_ORTHOLOGUE AFUA_5G14000)"/>
    <property type="match status" value="1"/>
</dbReference>
<dbReference type="Proteomes" id="UP000004931">
    <property type="component" value="Unassembled WGS sequence"/>
</dbReference>
<gene>
    <name evidence="1" type="ORF">GP2143_02474</name>
</gene>
<evidence type="ECO:0000313" key="2">
    <source>
        <dbReference type="Proteomes" id="UP000004931"/>
    </source>
</evidence>
<accession>A0YEB6</accession>
<dbReference type="AlphaFoldDB" id="A0YEB6"/>
<comment type="caution">
    <text evidence="1">The sequence shown here is derived from an EMBL/GenBank/DDBJ whole genome shotgun (WGS) entry which is preliminary data.</text>
</comment>
<reference evidence="1 2" key="1">
    <citation type="journal article" date="2010" name="J. Bacteriol.">
        <title>Genome sequence of the oligotrophic marine Gammaproteobacterium HTCC2143, isolated from the Oregon Coast.</title>
        <authorList>
            <person name="Oh H.M."/>
            <person name="Kang I."/>
            <person name="Ferriera S."/>
            <person name="Giovannoni S.J."/>
            <person name="Cho J.C."/>
        </authorList>
    </citation>
    <scope>NUCLEOTIDE SEQUENCE [LARGE SCALE GENOMIC DNA]</scope>
    <source>
        <strain evidence="1 2">HTCC2143</strain>
    </source>
</reference>
<keyword evidence="2" id="KW-1185">Reference proteome</keyword>
<dbReference type="PANTHER" id="PTHR43431">
    <property type="entry name" value="OXIDOREDUCTASE, SHORT CHAIN DEHYDROGENASE/REDUCTASE FAMILY (AFU_ORTHOLOGUE AFUA_5G14000)"/>
    <property type="match status" value="1"/>
</dbReference>
<dbReference type="eggNOG" id="COG1028">
    <property type="taxonomic scope" value="Bacteria"/>
</dbReference>
<dbReference type="EMBL" id="AAVT01000006">
    <property type="protein sequence ID" value="EAW30752.1"/>
    <property type="molecule type" value="Genomic_DNA"/>
</dbReference>
<name>A0YEB6_9GAMM</name>
<dbReference type="Gene3D" id="3.40.50.720">
    <property type="entry name" value="NAD(P)-binding Rossmann-like Domain"/>
    <property type="match status" value="1"/>
</dbReference>
<evidence type="ECO:0000313" key="1">
    <source>
        <dbReference type="EMBL" id="EAW30752.1"/>
    </source>
</evidence>
<dbReference type="STRING" id="247633.GP2143_02474"/>
<dbReference type="Pfam" id="PF00106">
    <property type="entry name" value="adh_short"/>
    <property type="match status" value="1"/>
</dbReference>
<dbReference type="SUPFAM" id="SSF51735">
    <property type="entry name" value="NAD(P)-binding Rossmann-fold domains"/>
    <property type="match status" value="1"/>
</dbReference>
<organism evidence="1 2">
    <name type="scientific">marine gamma proteobacterium HTCC2143</name>
    <dbReference type="NCBI Taxonomy" id="247633"/>
    <lineage>
        <taxon>Bacteria</taxon>
        <taxon>Pseudomonadati</taxon>
        <taxon>Pseudomonadota</taxon>
        <taxon>Gammaproteobacteria</taxon>
        <taxon>Cellvibrionales</taxon>
        <taxon>Spongiibacteraceae</taxon>
        <taxon>BD1-7 clade</taxon>
    </lineage>
</organism>
<sequence length="237" mass="25324">MKKAIVSGVGPIEGLGAQLCIRFASKGLHVLVAGRTQKKLDSVVAVIVASGGSAEAVVADSTSESDTVSLFDRAGSDLDIAIYNTGNNTPGRIADMSAEYFENSWRVCCFGGFLFGREAINRFDGNGGTLLFTGASASLRGRANFGAFNSAKGALRNLAQAMAKEYGRDDVHVGHIVIDGPIGGEKIKKNLPEYAEKLGEQGMISIDGIVDGYDYLYSQPKRAWTFEIDVRTSVEKW</sequence>
<protein>
    <submittedName>
        <fullName evidence="1">Putative glucose 1-dehydrogenase</fullName>
    </submittedName>
</protein>
<proteinExistence type="predicted"/>
<dbReference type="OrthoDB" id="5513072at2"/>
<dbReference type="InterPro" id="IPR002347">
    <property type="entry name" value="SDR_fam"/>
</dbReference>
<dbReference type="InterPro" id="IPR036291">
    <property type="entry name" value="NAD(P)-bd_dom_sf"/>
</dbReference>